<dbReference type="EMBL" id="GEDG01008474">
    <property type="protein sequence ID" value="JAP30046.1"/>
    <property type="molecule type" value="Transcribed_RNA"/>
</dbReference>
<protein>
    <submittedName>
        <fullName evidence="1">Putative ovule protein</fullName>
    </submittedName>
</protein>
<sequence length="134" mass="14885">MENRSAVANSKDINESATSSQIHTLLDGPTVEVMVKGKADRKVASPGEQVLQFENSDTDGANVMLLNDPFFCPDQNSFHRQIKRYRMHCWLNHWCSSSSILSRCLSLLSNTITARFEKVLKGLSIGIEGGHFGD</sequence>
<organism evidence="1">
    <name type="scientific">Solanum chacoense</name>
    <name type="common">Chaco potato</name>
    <dbReference type="NCBI Taxonomy" id="4108"/>
    <lineage>
        <taxon>Eukaryota</taxon>
        <taxon>Viridiplantae</taxon>
        <taxon>Streptophyta</taxon>
        <taxon>Embryophyta</taxon>
        <taxon>Tracheophyta</taxon>
        <taxon>Spermatophyta</taxon>
        <taxon>Magnoliopsida</taxon>
        <taxon>eudicotyledons</taxon>
        <taxon>Gunneridae</taxon>
        <taxon>Pentapetalae</taxon>
        <taxon>asterids</taxon>
        <taxon>lamiids</taxon>
        <taxon>Solanales</taxon>
        <taxon>Solanaceae</taxon>
        <taxon>Solanoideae</taxon>
        <taxon>Solaneae</taxon>
        <taxon>Solanum</taxon>
    </lineage>
</organism>
<dbReference type="AlphaFoldDB" id="A0A0V0IBM6"/>
<reference evidence="1" key="1">
    <citation type="submission" date="2015-12" db="EMBL/GenBank/DDBJ databases">
        <title>Gene expression during late stages of embryo sac development: a critical building block for successful pollen-pistil interactions.</title>
        <authorList>
            <person name="Liu Y."/>
            <person name="Joly V."/>
            <person name="Sabar M."/>
            <person name="Matton D.P."/>
        </authorList>
    </citation>
    <scope>NUCLEOTIDE SEQUENCE</scope>
</reference>
<proteinExistence type="predicted"/>
<evidence type="ECO:0000313" key="1">
    <source>
        <dbReference type="EMBL" id="JAP30046.1"/>
    </source>
</evidence>
<accession>A0A0V0IBM6</accession>
<name>A0A0V0IBM6_SOLCH</name>